<dbReference type="Proteomes" id="UP000017746">
    <property type="component" value="Chromosome"/>
</dbReference>
<feature type="transmembrane region" description="Helical" evidence="1">
    <location>
        <begin position="64"/>
        <end position="84"/>
    </location>
</feature>
<dbReference type="KEGG" id="afs:AFR_17895"/>
<evidence type="ECO:0000256" key="1">
    <source>
        <dbReference type="SAM" id="Phobius"/>
    </source>
</evidence>
<feature type="transmembrane region" description="Helical" evidence="1">
    <location>
        <begin position="131"/>
        <end position="155"/>
    </location>
</feature>
<feature type="transmembrane region" description="Helical" evidence="1">
    <location>
        <begin position="33"/>
        <end position="52"/>
    </location>
</feature>
<dbReference type="EMBL" id="CP006272">
    <property type="protein sequence ID" value="AGZ41857.1"/>
    <property type="molecule type" value="Genomic_DNA"/>
</dbReference>
<evidence type="ECO:0008006" key="4">
    <source>
        <dbReference type="Google" id="ProtNLM"/>
    </source>
</evidence>
<dbReference type="AlphaFoldDB" id="U5VYJ7"/>
<gene>
    <name evidence="2" type="ORF">AFR_17895</name>
</gene>
<keyword evidence="1" id="KW-0472">Membrane</keyword>
<protein>
    <recommendedName>
        <fullName evidence="4">DUF998 domain-containing protein</fullName>
    </recommendedName>
</protein>
<dbReference type="STRING" id="1246995.AFR_17895"/>
<dbReference type="InterPro" id="IPR009339">
    <property type="entry name" value="DUF998"/>
</dbReference>
<dbReference type="PATRIC" id="fig|1246995.3.peg.3630"/>
<dbReference type="eggNOG" id="COG3371">
    <property type="taxonomic scope" value="Bacteria"/>
</dbReference>
<keyword evidence="3" id="KW-1185">Reference proteome</keyword>
<keyword evidence="1" id="KW-1133">Transmembrane helix</keyword>
<feature type="transmembrane region" description="Helical" evidence="1">
    <location>
        <begin position="175"/>
        <end position="192"/>
    </location>
</feature>
<evidence type="ECO:0000313" key="3">
    <source>
        <dbReference type="Proteomes" id="UP000017746"/>
    </source>
</evidence>
<reference evidence="2 3" key="1">
    <citation type="journal article" date="2014" name="J. Biotechnol.">
        <title>Complete genome sequence of the actinobacterium Actinoplanes friuliensis HAG 010964, producer of the lipopeptide antibiotic friulimycin.</title>
        <authorList>
            <person name="Ruckert C."/>
            <person name="Szczepanowski R."/>
            <person name="Albersmeier A."/>
            <person name="Goesmann A."/>
            <person name="Fischer N."/>
            <person name="Steinkamper A."/>
            <person name="Puhler A."/>
            <person name="Biener R."/>
            <person name="Schwartz D."/>
            <person name="Kalinowski J."/>
        </authorList>
    </citation>
    <scope>NUCLEOTIDE SEQUENCE [LARGE SCALE GENOMIC DNA]</scope>
    <source>
        <strain evidence="2 3">DSM 7358</strain>
    </source>
</reference>
<evidence type="ECO:0000313" key="2">
    <source>
        <dbReference type="EMBL" id="AGZ41857.1"/>
    </source>
</evidence>
<dbReference type="Pfam" id="PF06197">
    <property type="entry name" value="DUF998"/>
    <property type="match status" value="1"/>
</dbReference>
<name>U5VYJ7_9ACTN</name>
<keyword evidence="1" id="KW-0812">Transmembrane</keyword>
<feature type="transmembrane region" description="Helical" evidence="1">
    <location>
        <begin position="104"/>
        <end position="124"/>
    </location>
</feature>
<dbReference type="HOGENOM" id="CLU_094600_1_0_11"/>
<sequence length="195" mass="19630">MIVVAGLDGATRAGYDSSRNWVSQLSLGPGGPLGVANLALCAVWLLAFGLALRHHLRLSRAGRWAARSVLVAGTAMLVVAAVPIDPGLDYPPGVPAVHTVTGYLHQAGALLLFVSGTAAAVLLGRCLSPRFPLAAPAGVAVAAVMVLAFVAASVLVTLDITGTVTGTPSGLLERVALGAGLCWIGGVGLLLSRAR</sequence>
<accession>U5VYJ7</accession>
<proteinExistence type="predicted"/>
<organism evidence="2 3">
    <name type="scientific">Actinoplanes friuliensis DSM 7358</name>
    <dbReference type="NCBI Taxonomy" id="1246995"/>
    <lineage>
        <taxon>Bacteria</taxon>
        <taxon>Bacillati</taxon>
        <taxon>Actinomycetota</taxon>
        <taxon>Actinomycetes</taxon>
        <taxon>Micromonosporales</taxon>
        <taxon>Micromonosporaceae</taxon>
        <taxon>Actinoplanes</taxon>
    </lineage>
</organism>